<dbReference type="InterPro" id="IPR020904">
    <property type="entry name" value="Sc_DH/Rdtase_CS"/>
</dbReference>
<organism evidence="5 6">
    <name type="scientific">Turnera subulata</name>
    <dbReference type="NCBI Taxonomy" id="218843"/>
    <lineage>
        <taxon>Eukaryota</taxon>
        <taxon>Viridiplantae</taxon>
        <taxon>Streptophyta</taxon>
        <taxon>Embryophyta</taxon>
        <taxon>Tracheophyta</taxon>
        <taxon>Spermatophyta</taxon>
        <taxon>Magnoliopsida</taxon>
        <taxon>eudicotyledons</taxon>
        <taxon>Gunneridae</taxon>
        <taxon>Pentapetalae</taxon>
        <taxon>rosids</taxon>
        <taxon>fabids</taxon>
        <taxon>Malpighiales</taxon>
        <taxon>Passifloraceae</taxon>
        <taxon>Turnera</taxon>
    </lineage>
</organism>
<dbReference type="FunFam" id="3.40.50.720:FF:000084">
    <property type="entry name" value="Short-chain dehydrogenase reductase"/>
    <property type="match status" value="1"/>
</dbReference>
<dbReference type="PANTHER" id="PTHR43180">
    <property type="entry name" value="3-OXOACYL-(ACYL-CARRIER-PROTEIN) REDUCTASE (AFU_ORTHOLOGUE AFUA_6G11210)"/>
    <property type="match status" value="1"/>
</dbReference>
<evidence type="ECO:0000256" key="2">
    <source>
        <dbReference type="ARBA" id="ARBA00023002"/>
    </source>
</evidence>
<reference evidence="5" key="1">
    <citation type="submission" date="2022-02" db="EMBL/GenBank/DDBJ databases">
        <authorList>
            <person name="Henning P.M."/>
            <person name="McCubbin A.G."/>
            <person name="Shore J.S."/>
        </authorList>
    </citation>
    <scope>NUCLEOTIDE SEQUENCE</scope>
    <source>
        <strain evidence="5">F60SS</strain>
        <tissue evidence="5">Leaves</tissue>
    </source>
</reference>
<comment type="caution">
    <text evidence="5">The sequence shown here is derived from an EMBL/GenBank/DDBJ whole genome shotgun (WGS) entry which is preliminary data.</text>
</comment>
<feature type="region of interest" description="Disordered" evidence="4">
    <location>
        <begin position="280"/>
        <end position="320"/>
    </location>
</feature>
<dbReference type="PRINTS" id="PR00081">
    <property type="entry name" value="GDHRDH"/>
</dbReference>
<dbReference type="Pfam" id="PF13561">
    <property type="entry name" value="adh_short_C2"/>
    <property type="match status" value="1"/>
</dbReference>
<dbReference type="Proteomes" id="UP001141552">
    <property type="component" value="Unassembled WGS sequence"/>
</dbReference>
<evidence type="ECO:0000256" key="3">
    <source>
        <dbReference type="RuleBase" id="RU000363"/>
    </source>
</evidence>
<protein>
    <submittedName>
        <fullName evidence="5">Uncharacterized protein</fullName>
    </submittedName>
</protein>
<dbReference type="InterPro" id="IPR036291">
    <property type="entry name" value="NAD(P)-bd_dom_sf"/>
</dbReference>
<dbReference type="OrthoDB" id="294295at2759"/>
<keyword evidence="2" id="KW-0560">Oxidoreductase</keyword>
<dbReference type="GO" id="GO:0016491">
    <property type="term" value="F:oxidoreductase activity"/>
    <property type="evidence" value="ECO:0007669"/>
    <property type="project" value="UniProtKB-KW"/>
</dbReference>
<evidence type="ECO:0000313" key="5">
    <source>
        <dbReference type="EMBL" id="KAJ4824697.1"/>
    </source>
</evidence>
<evidence type="ECO:0000256" key="4">
    <source>
        <dbReference type="SAM" id="MobiDB-lite"/>
    </source>
</evidence>
<comment type="similarity">
    <text evidence="1 3">Belongs to the short-chain dehydrogenases/reductases (SDR) family.</text>
</comment>
<dbReference type="Gene3D" id="3.40.50.720">
    <property type="entry name" value="NAD(P)-binding Rossmann-like Domain"/>
    <property type="match status" value="2"/>
</dbReference>
<feature type="compositionally biased region" description="Polar residues" evidence="4">
    <location>
        <begin position="292"/>
        <end position="304"/>
    </location>
</feature>
<reference evidence="5" key="2">
    <citation type="journal article" date="2023" name="Plants (Basel)">
        <title>Annotation of the Turnera subulata (Passifloraceae) Draft Genome Reveals the S-Locus Evolved after the Divergence of Turneroideae from Passifloroideae in a Stepwise Manner.</title>
        <authorList>
            <person name="Henning P.M."/>
            <person name="Roalson E.H."/>
            <person name="Mir W."/>
            <person name="McCubbin A.G."/>
            <person name="Shore J.S."/>
        </authorList>
    </citation>
    <scope>NUCLEOTIDE SEQUENCE</scope>
    <source>
        <strain evidence="5">F60SS</strain>
    </source>
</reference>
<dbReference type="PRINTS" id="PR00080">
    <property type="entry name" value="SDRFAMILY"/>
</dbReference>
<evidence type="ECO:0000313" key="6">
    <source>
        <dbReference type="Proteomes" id="UP001141552"/>
    </source>
</evidence>
<proteinExistence type="inferred from homology"/>
<dbReference type="EMBL" id="JAKUCV010007112">
    <property type="protein sequence ID" value="KAJ4824697.1"/>
    <property type="molecule type" value="Genomic_DNA"/>
</dbReference>
<gene>
    <name evidence="5" type="ORF">Tsubulata_016482</name>
</gene>
<dbReference type="Pfam" id="PF00106">
    <property type="entry name" value="adh_short"/>
    <property type="match status" value="1"/>
</dbReference>
<keyword evidence="6" id="KW-1185">Reference proteome</keyword>
<dbReference type="AlphaFoldDB" id="A0A9Q0F4V0"/>
<dbReference type="SUPFAM" id="SSF51735">
    <property type="entry name" value="NAD(P)-binding Rossmann-fold domains"/>
    <property type="match status" value="2"/>
</dbReference>
<dbReference type="InterPro" id="IPR002347">
    <property type="entry name" value="SDR_fam"/>
</dbReference>
<evidence type="ECO:0000256" key="1">
    <source>
        <dbReference type="ARBA" id="ARBA00006484"/>
    </source>
</evidence>
<dbReference type="PANTHER" id="PTHR43180:SF37">
    <property type="entry name" value="TROPINONE REDUCTASE-LIKE 2"/>
    <property type="match status" value="1"/>
</dbReference>
<name>A0A9Q0F4V0_9ROSI</name>
<sequence>MVSRLANKVVIITGEASGIGESAVHIFVENGAKVVIADIQDAKGQALAEKFGGNVVYIHCDVSNEEDVINLMDATVAKFGKVDVMYNNAGVVDTPLATILETPKSEVERLIRVNLVGGFLGAKHAARVMVPRGQGCILFTATKIPSFSGPLQLMLVSPSVPFSSVGPSASPYSGHIGPTYPLSFTSSPGADKHVRFSLPSLATATLVFDIRVGAASTATPLTLFSLKTSIGDPIADVPVPCLCPQGPFLPLFSEPKTSFPSSILLIVSIMSNGSEDSGGITMSAAPPPKPLDTSSTTALSTVPPASTFRPPPTSPPDTTGCVSTANISKTLPLILILKGRDTGFLRLAMASPAYAVTKHGIAGLVKNLAAELGQFGIRVNCVSPFGVLTPMAEVSADAMPQVEEILSSANNLKGQILKPDDVARTALFLASEEANFVSGVNLVVDGGFSVVNPTFINMKASFLSSNM</sequence>
<accession>A0A9Q0F4V0</accession>
<dbReference type="PROSITE" id="PS00061">
    <property type="entry name" value="ADH_SHORT"/>
    <property type="match status" value="1"/>
</dbReference>